<sequence>MATASMVEAPPPARGVCGKTQFAGVPDDMTDMRAGKWRMRRPGTTSERPGGAARIAIDALPDAVLVLEPGGEVAFTNTAAERLLATPDCGPPVREALHRHFLTGASPDGETIRTDTRTLRVRFTETAEVAGGRKIGVVAVVQDISGLRAMEDQRRVLQHEIAELTLKLNARNDELDRLSRTDALTGLHNRRNLDELLLTLASMTRRTGSSLALVLIDIDSFKLVNDAYGHEAGDVILQVVADRLSESMRLEDACGRWSGQEFLIVAPFTDTNGAMALGERIRHRLAVEPVRLPDGDRVPITASVGVAAGTDADPQKLLRRASQALQRAKTLGRDQVVHYTD</sequence>
<dbReference type="AlphaFoldDB" id="A0A8J3YPE5"/>
<organism evidence="3 4">
    <name type="scientific">Virgisporangium aliadipatigenens</name>
    <dbReference type="NCBI Taxonomy" id="741659"/>
    <lineage>
        <taxon>Bacteria</taxon>
        <taxon>Bacillati</taxon>
        <taxon>Actinomycetota</taxon>
        <taxon>Actinomycetes</taxon>
        <taxon>Micromonosporales</taxon>
        <taxon>Micromonosporaceae</taxon>
        <taxon>Virgisporangium</taxon>
    </lineage>
</organism>
<dbReference type="Pfam" id="PF00990">
    <property type="entry name" value="GGDEF"/>
    <property type="match status" value="1"/>
</dbReference>
<dbReference type="PROSITE" id="PS50887">
    <property type="entry name" value="GGDEF"/>
    <property type="match status" value="1"/>
</dbReference>
<dbReference type="SMART" id="SM00267">
    <property type="entry name" value="GGDEF"/>
    <property type="match status" value="1"/>
</dbReference>
<dbReference type="InterPro" id="IPR043128">
    <property type="entry name" value="Rev_trsase/Diguanyl_cyclase"/>
</dbReference>
<dbReference type="PANTHER" id="PTHR45138">
    <property type="entry name" value="REGULATORY COMPONENTS OF SENSORY TRANSDUCTION SYSTEM"/>
    <property type="match status" value="1"/>
</dbReference>
<evidence type="ECO:0000313" key="4">
    <source>
        <dbReference type="Proteomes" id="UP000619260"/>
    </source>
</evidence>
<keyword evidence="4" id="KW-1185">Reference proteome</keyword>
<dbReference type="InterPro" id="IPR050469">
    <property type="entry name" value="Diguanylate_Cyclase"/>
</dbReference>
<comment type="caution">
    <text evidence="3">The sequence shown here is derived from an EMBL/GenBank/DDBJ whole genome shotgun (WGS) entry which is preliminary data.</text>
</comment>
<protein>
    <recommendedName>
        <fullName evidence="2">GGDEF domain-containing protein</fullName>
    </recommendedName>
</protein>
<evidence type="ECO:0000313" key="3">
    <source>
        <dbReference type="EMBL" id="GIJ47496.1"/>
    </source>
</evidence>
<name>A0A8J3YPE5_9ACTN</name>
<dbReference type="FunFam" id="3.30.70.270:FF:000001">
    <property type="entry name" value="Diguanylate cyclase domain protein"/>
    <property type="match status" value="1"/>
</dbReference>
<gene>
    <name evidence="3" type="ORF">Val02_43820</name>
</gene>
<accession>A0A8J3YPE5</accession>
<dbReference type="GO" id="GO:1902201">
    <property type="term" value="P:negative regulation of bacterial-type flagellum-dependent cell motility"/>
    <property type="evidence" value="ECO:0007669"/>
    <property type="project" value="TreeGrafter"/>
</dbReference>
<dbReference type="GO" id="GO:0043709">
    <property type="term" value="P:cell adhesion involved in single-species biofilm formation"/>
    <property type="evidence" value="ECO:0007669"/>
    <property type="project" value="TreeGrafter"/>
</dbReference>
<dbReference type="NCBIfam" id="TIGR00254">
    <property type="entry name" value="GGDEF"/>
    <property type="match status" value="1"/>
</dbReference>
<dbReference type="EMBL" id="BOPF01000015">
    <property type="protein sequence ID" value="GIJ47496.1"/>
    <property type="molecule type" value="Genomic_DNA"/>
</dbReference>
<dbReference type="Gene3D" id="3.30.70.270">
    <property type="match status" value="1"/>
</dbReference>
<reference evidence="3" key="1">
    <citation type="submission" date="2021-01" db="EMBL/GenBank/DDBJ databases">
        <title>Whole genome shotgun sequence of Virgisporangium aliadipatigenens NBRC 105644.</title>
        <authorList>
            <person name="Komaki H."/>
            <person name="Tamura T."/>
        </authorList>
    </citation>
    <scope>NUCLEOTIDE SEQUENCE</scope>
    <source>
        <strain evidence="3">NBRC 105644</strain>
    </source>
</reference>
<feature type="coiled-coil region" evidence="1">
    <location>
        <begin position="147"/>
        <end position="181"/>
    </location>
</feature>
<evidence type="ECO:0000259" key="2">
    <source>
        <dbReference type="PROSITE" id="PS50887"/>
    </source>
</evidence>
<evidence type="ECO:0000256" key="1">
    <source>
        <dbReference type="SAM" id="Coils"/>
    </source>
</evidence>
<dbReference type="PANTHER" id="PTHR45138:SF24">
    <property type="entry name" value="DIGUANYLATE CYCLASE DGCC-RELATED"/>
    <property type="match status" value="1"/>
</dbReference>
<dbReference type="SUPFAM" id="SSF55785">
    <property type="entry name" value="PYP-like sensor domain (PAS domain)"/>
    <property type="match status" value="1"/>
</dbReference>
<dbReference type="GO" id="GO:0052621">
    <property type="term" value="F:diguanylate cyclase activity"/>
    <property type="evidence" value="ECO:0007669"/>
    <property type="project" value="TreeGrafter"/>
</dbReference>
<dbReference type="InterPro" id="IPR000160">
    <property type="entry name" value="GGDEF_dom"/>
</dbReference>
<dbReference type="Gene3D" id="3.30.450.20">
    <property type="entry name" value="PAS domain"/>
    <property type="match status" value="1"/>
</dbReference>
<dbReference type="InterPro" id="IPR035965">
    <property type="entry name" value="PAS-like_dom_sf"/>
</dbReference>
<dbReference type="Proteomes" id="UP000619260">
    <property type="component" value="Unassembled WGS sequence"/>
</dbReference>
<dbReference type="GO" id="GO:0005886">
    <property type="term" value="C:plasma membrane"/>
    <property type="evidence" value="ECO:0007669"/>
    <property type="project" value="TreeGrafter"/>
</dbReference>
<feature type="domain" description="GGDEF" evidence="2">
    <location>
        <begin position="209"/>
        <end position="341"/>
    </location>
</feature>
<keyword evidence="1" id="KW-0175">Coiled coil</keyword>
<proteinExistence type="predicted"/>
<dbReference type="InterPro" id="IPR029787">
    <property type="entry name" value="Nucleotide_cyclase"/>
</dbReference>
<dbReference type="SUPFAM" id="SSF55073">
    <property type="entry name" value="Nucleotide cyclase"/>
    <property type="match status" value="1"/>
</dbReference>
<dbReference type="CDD" id="cd01949">
    <property type="entry name" value="GGDEF"/>
    <property type="match status" value="1"/>
</dbReference>